<dbReference type="STRING" id="6412.T1G2R7"/>
<dbReference type="Pfam" id="PF00135">
    <property type="entry name" value="COesterase"/>
    <property type="match status" value="1"/>
</dbReference>
<dbReference type="PROSITE" id="PS00122">
    <property type="entry name" value="CARBOXYLESTERASE_B_1"/>
    <property type="match status" value="1"/>
</dbReference>
<dbReference type="PANTHER" id="PTHR43918:SF12">
    <property type="entry name" value="ACETYLCHOLINESTERASE 1"/>
    <property type="match status" value="1"/>
</dbReference>
<dbReference type="EMBL" id="AMQM01003696">
    <property type="status" value="NOT_ANNOTATED_CDS"/>
    <property type="molecule type" value="Genomic_DNA"/>
</dbReference>
<keyword evidence="11" id="KW-1185">Reference proteome</keyword>
<feature type="active site" description="Charge relay system" evidence="5">
    <location>
        <position position="367"/>
    </location>
</feature>
<dbReference type="SUPFAM" id="SSF53474">
    <property type="entry name" value="alpha/beta-Hydrolases"/>
    <property type="match status" value="1"/>
</dbReference>
<dbReference type="InterPro" id="IPR002018">
    <property type="entry name" value="CarbesteraseB"/>
</dbReference>
<dbReference type="ESTHER" id="helro-ACHE1">
    <property type="family name" value="ACHE"/>
</dbReference>
<evidence type="ECO:0000256" key="5">
    <source>
        <dbReference type="PIRSR" id="PIRSR600997-1"/>
    </source>
</evidence>
<keyword evidence="7" id="KW-1133">Transmembrane helix</keyword>
<evidence type="ECO:0000259" key="8">
    <source>
        <dbReference type="Pfam" id="PF00135"/>
    </source>
</evidence>
<keyword evidence="4" id="KW-1015">Disulfide bond</keyword>
<evidence type="ECO:0000256" key="1">
    <source>
        <dbReference type="ARBA" id="ARBA00005964"/>
    </source>
</evidence>
<dbReference type="FunFam" id="3.40.50.1820:FF:000029">
    <property type="entry name" value="Acetylcholinesterase"/>
    <property type="match status" value="1"/>
</dbReference>
<dbReference type="HOGENOM" id="CLU_006586_13_0_1"/>
<evidence type="ECO:0000313" key="11">
    <source>
        <dbReference type="Proteomes" id="UP000015101"/>
    </source>
</evidence>
<feature type="transmembrane region" description="Helical" evidence="7">
    <location>
        <begin position="12"/>
        <end position="31"/>
    </location>
</feature>
<keyword evidence="7" id="KW-0472">Membrane</keyword>
<evidence type="ECO:0000256" key="6">
    <source>
        <dbReference type="RuleBase" id="RU361235"/>
    </source>
</evidence>
<evidence type="ECO:0000256" key="2">
    <source>
        <dbReference type="ARBA" id="ARBA00022487"/>
    </source>
</evidence>
<dbReference type="InterPro" id="IPR019826">
    <property type="entry name" value="Carboxylesterase_B_AS"/>
</dbReference>
<feature type="active site" description="Charge relay system" evidence="5">
    <location>
        <position position="487"/>
    </location>
</feature>
<proteinExistence type="inferred from homology"/>
<name>T1G2R7_HELRO</name>
<gene>
    <name evidence="10" type="primary">20215365</name>
    <name evidence="9" type="ORF">HELRODRAFT_76935</name>
</gene>
<dbReference type="GO" id="GO:0006581">
    <property type="term" value="P:acetylcholine catabolic process"/>
    <property type="evidence" value="ECO:0000318"/>
    <property type="project" value="GO_Central"/>
</dbReference>
<reference evidence="9 11" key="2">
    <citation type="journal article" date="2013" name="Nature">
        <title>Insights into bilaterian evolution from three spiralian genomes.</title>
        <authorList>
            <person name="Simakov O."/>
            <person name="Marletaz F."/>
            <person name="Cho S.J."/>
            <person name="Edsinger-Gonzales E."/>
            <person name="Havlak P."/>
            <person name="Hellsten U."/>
            <person name="Kuo D.H."/>
            <person name="Larsson T."/>
            <person name="Lv J."/>
            <person name="Arendt D."/>
            <person name="Savage R."/>
            <person name="Osoegawa K."/>
            <person name="de Jong P."/>
            <person name="Grimwood J."/>
            <person name="Chapman J.A."/>
            <person name="Shapiro H."/>
            <person name="Aerts A."/>
            <person name="Otillar R.P."/>
            <person name="Terry A.Y."/>
            <person name="Boore J.L."/>
            <person name="Grigoriev I.V."/>
            <person name="Lindberg D.R."/>
            <person name="Seaver E.C."/>
            <person name="Weisblat D.A."/>
            <person name="Putnam N.H."/>
            <person name="Rokhsar D.S."/>
        </authorList>
    </citation>
    <scope>NUCLEOTIDE SEQUENCE</scope>
</reference>
<dbReference type="FunCoup" id="T1G2R7">
    <property type="interactions" value="45"/>
</dbReference>
<dbReference type="CDD" id="cd00312">
    <property type="entry name" value="Esterase_lipase"/>
    <property type="match status" value="1"/>
</dbReference>
<keyword evidence="3 6" id="KW-0378">Hydrolase</keyword>
<comment type="similarity">
    <text evidence="1 6">Belongs to the type-B carboxylesterase/lipase family.</text>
</comment>
<dbReference type="GO" id="GO:0005615">
    <property type="term" value="C:extracellular space"/>
    <property type="evidence" value="ECO:0000318"/>
    <property type="project" value="GO_Central"/>
</dbReference>
<dbReference type="InParanoid" id="T1G2R7"/>
<dbReference type="EnsemblMetazoa" id="HelroT76935">
    <property type="protein sequence ID" value="HelroP76935"/>
    <property type="gene ID" value="HelroG76935"/>
</dbReference>
<dbReference type="GO" id="GO:0003990">
    <property type="term" value="F:acetylcholinesterase activity"/>
    <property type="evidence" value="ECO:0000318"/>
    <property type="project" value="GO_Central"/>
</dbReference>
<dbReference type="GO" id="GO:0005886">
    <property type="term" value="C:plasma membrane"/>
    <property type="evidence" value="ECO:0000318"/>
    <property type="project" value="GO_Central"/>
</dbReference>
<reference evidence="10" key="3">
    <citation type="submission" date="2015-06" db="UniProtKB">
        <authorList>
            <consortium name="EnsemblMetazoa"/>
        </authorList>
    </citation>
    <scope>IDENTIFICATION</scope>
</reference>
<organism evidence="10 11">
    <name type="scientific">Helobdella robusta</name>
    <name type="common">Californian leech</name>
    <dbReference type="NCBI Taxonomy" id="6412"/>
    <lineage>
        <taxon>Eukaryota</taxon>
        <taxon>Metazoa</taxon>
        <taxon>Spiralia</taxon>
        <taxon>Lophotrochozoa</taxon>
        <taxon>Annelida</taxon>
        <taxon>Clitellata</taxon>
        <taxon>Hirudinea</taxon>
        <taxon>Rhynchobdellida</taxon>
        <taxon>Glossiphoniidae</taxon>
        <taxon>Helobdella</taxon>
    </lineage>
</organism>
<dbReference type="PANTHER" id="PTHR43918">
    <property type="entry name" value="ACETYLCHOLINESTERASE"/>
    <property type="match status" value="1"/>
</dbReference>
<feature type="domain" description="Carboxylesterase type B" evidence="8">
    <location>
        <begin position="44"/>
        <end position="580"/>
    </location>
</feature>
<dbReference type="OMA" id="CDHLVAP"/>
<accession>T1G2R7</accession>
<dbReference type="CTD" id="20215365"/>
<dbReference type="InterPro" id="IPR050654">
    <property type="entry name" value="AChE-related_enzymes"/>
</dbReference>
<reference evidence="11" key="1">
    <citation type="submission" date="2012-12" db="EMBL/GenBank/DDBJ databases">
        <authorList>
            <person name="Hellsten U."/>
            <person name="Grimwood J."/>
            <person name="Chapman J.A."/>
            <person name="Shapiro H."/>
            <person name="Aerts A."/>
            <person name="Otillar R.P."/>
            <person name="Terry A.Y."/>
            <person name="Boore J.L."/>
            <person name="Simakov O."/>
            <person name="Marletaz F."/>
            <person name="Cho S.-J."/>
            <person name="Edsinger-Gonzales E."/>
            <person name="Havlak P."/>
            <person name="Kuo D.-H."/>
            <person name="Larsson T."/>
            <person name="Lv J."/>
            <person name="Arendt D."/>
            <person name="Savage R."/>
            <person name="Osoegawa K."/>
            <person name="de Jong P."/>
            <person name="Lindberg D.R."/>
            <person name="Seaver E.C."/>
            <person name="Weisblat D.A."/>
            <person name="Putnam N.H."/>
            <person name="Grigoriev I.V."/>
            <person name="Rokhsar D.S."/>
        </authorList>
    </citation>
    <scope>NUCLEOTIDE SEQUENCE</scope>
</reference>
<dbReference type="GeneID" id="20215365"/>
<dbReference type="PRINTS" id="PR00878">
    <property type="entry name" value="CHOLNESTRASE"/>
</dbReference>
<dbReference type="InterPro" id="IPR029058">
    <property type="entry name" value="AB_hydrolase_fold"/>
</dbReference>
<evidence type="ECO:0000313" key="10">
    <source>
        <dbReference type="EnsemblMetazoa" id="HelroP76935"/>
    </source>
</evidence>
<evidence type="ECO:0000313" key="9">
    <source>
        <dbReference type="EMBL" id="ESO06840.1"/>
    </source>
</evidence>
<dbReference type="KEGG" id="hro:HELRODRAFT_76935"/>
<dbReference type="AlphaFoldDB" id="T1G2R7"/>
<dbReference type="PROSITE" id="PS00941">
    <property type="entry name" value="CARBOXYLESTERASE_B_2"/>
    <property type="match status" value="1"/>
</dbReference>
<dbReference type="EMBL" id="KB096275">
    <property type="protein sequence ID" value="ESO06840.1"/>
    <property type="molecule type" value="Genomic_DNA"/>
</dbReference>
<protein>
    <recommendedName>
        <fullName evidence="6">Carboxylic ester hydrolase</fullName>
        <ecNumber evidence="6">3.1.1.-</ecNumber>
    </recommendedName>
</protein>
<dbReference type="RefSeq" id="XP_009014936.1">
    <property type="nucleotide sequence ID" value="XM_009016688.1"/>
</dbReference>
<dbReference type="InterPro" id="IPR019819">
    <property type="entry name" value="Carboxylesterase_B_CS"/>
</dbReference>
<keyword evidence="7" id="KW-0812">Transmembrane</keyword>
<evidence type="ECO:0000256" key="3">
    <source>
        <dbReference type="ARBA" id="ARBA00022801"/>
    </source>
</evidence>
<evidence type="ECO:0000256" key="7">
    <source>
        <dbReference type="SAM" id="Phobius"/>
    </source>
</evidence>
<feature type="active site" description="Acyl-ester intermediate" evidence="5">
    <location>
        <position position="242"/>
    </location>
</feature>
<dbReference type="GO" id="GO:0019695">
    <property type="term" value="P:choline metabolic process"/>
    <property type="evidence" value="ECO:0000318"/>
    <property type="project" value="GO_Central"/>
</dbReference>
<keyword evidence="2" id="KW-0719">Serine esterase</keyword>
<dbReference type="OrthoDB" id="9000293at2759"/>
<dbReference type="InterPro" id="IPR000997">
    <property type="entry name" value="Cholinesterase"/>
</dbReference>
<dbReference type="PROSITE" id="PS51257">
    <property type="entry name" value="PROKAR_LIPOPROTEIN"/>
    <property type="match status" value="1"/>
</dbReference>
<dbReference type="Proteomes" id="UP000015101">
    <property type="component" value="Unassembled WGS sequence"/>
</dbReference>
<sequence length="616" mass="70070">MKFLNNLKVALQIGYFKIELVIVLIVFSAIGCHQLHKIRSHGDLIVNTESGLVRGHRFHIPSVISPIDAYLGIPFAKPPVKKLRFRHPQPYGKWEGVYNATRLPNSCFQMPDTVFGADFPGSSAWNPTTKLSEDCLYLNIWVPKTTPKLRKSAVMVWIYGGGFYSGTTTLNVYDGKILAANSSIIVVSVAYRVGAFGFLTLNHPSAPGNAGLFDQLMALEWIQRNIKYFGGDPENITLFGESAGAVSISMHLLSPLSHSKFQRAILQSGVANMPWAFTTMEQAKRRGIDFAIATMSCNYTDIEVLVDCLREVPDYILAEHQYITRGIMQFPFIPVIDGSFLPEHPKEILKKGNFKHCPILLGSNKNEATFFLIYELTDWLNLTSIKMTKTDYLESMNRLFFTHPHPNRVTYPFVMESIQFQYANWLDEDNYVLNTQALDAAVSEYHFICPVNQFAQLYASLGENVYMYYFTQRYSTNPWPAWMGVLHGDEIMFVFGEALKSLANYSEDDKKLSRIMTEYWVNFAKTGDPNQIPGVRTTQDWPLYTPNMKEYLELNSKFLDDPDSTKAVGRGPRIKECAFWDEYIPQLNAVIGSLVHPFTKCRLSILIFTLIFFTTN</sequence>
<dbReference type="Gene3D" id="3.40.50.1820">
    <property type="entry name" value="alpha/beta hydrolase"/>
    <property type="match status" value="1"/>
</dbReference>
<dbReference type="eggNOG" id="KOG4389">
    <property type="taxonomic scope" value="Eukaryota"/>
</dbReference>
<dbReference type="EC" id="3.1.1.-" evidence="6"/>
<evidence type="ECO:0000256" key="4">
    <source>
        <dbReference type="ARBA" id="ARBA00023157"/>
    </source>
</evidence>